<dbReference type="AlphaFoldDB" id="A0A4R8H1Y3"/>
<dbReference type="Pfam" id="PF09551">
    <property type="entry name" value="Spore_II_R"/>
    <property type="match status" value="1"/>
</dbReference>
<comment type="caution">
    <text evidence="1">The sequence shown here is derived from an EMBL/GenBank/DDBJ whole genome shotgun (WGS) entry which is preliminary data.</text>
</comment>
<accession>A0A4R8H1Y3</accession>
<evidence type="ECO:0000313" key="1">
    <source>
        <dbReference type="EMBL" id="TDX48434.1"/>
    </source>
</evidence>
<name>A0A4R8H1Y3_9FIRM</name>
<dbReference type="Proteomes" id="UP000295832">
    <property type="component" value="Unassembled WGS sequence"/>
</dbReference>
<protein>
    <submittedName>
        <fullName evidence="1">Stage II sporulation protein R</fullName>
    </submittedName>
</protein>
<dbReference type="STRING" id="926561.GCA_000379025_02362"/>
<evidence type="ECO:0000313" key="2">
    <source>
        <dbReference type="Proteomes" id="UP000295832"/>
    </source>
</evidence>
<dbReference type="InterPro" id="IPR014202">
    <property type="entry name" value="Spore_II_R"/>
</dbReference>
<dbReference type="EMBL" id="SOEG01000027">
    <property type="protein sequence ID" value="TDX48434.1"/>
    <property type="molecule type" value="Genomic_DNA"/>
</dbReference>
<gene>
    <name evidence="1" type="ORF">C7959_1273</name>
</gene>
<organism evidence="1 2">
    <name type="scientific">Orenia marismortui</name>
    <dbReference type="NCBI Taxonomy" id="46469"/>
    <lineage>
        <taxon>Bacteria</taxon>
        <taxon>Bacillati</taxon>
        <taxon>Bacillota</taxon>
        <taxon>Clostridia</taxon>
        <taxon>Halanaerobiales</taxon>
        <taxon>Halobacteroidaceae</taxon>
        <taxon>Orenia</taxon>
    </lineage>
</organism>
<reference evidence="1 2" key="1">
    <citation type="submission" date="2019-03" db="EMBL/GenBank/DDBJ databases">
        <title>Subsurface microbial communities from deep shales in Ohio and West Virginia, USA.</title>
        <authorList>
            <person name="Wrighton K."/>
        </authorList>
    </citation>
    <scope>NUCLEOTIDE SEQUENCE [LARGE SCALE GENOMIC DNA]</scope>
    <source>
        <strain evidence="1 2">MSL 6dP</strain>
    </source>
</reference>
<dbReference type="RefSeq" id="WP_134117971.1">
    <property type="nucleotide sequence ID" value="NZ_SOEG01000027.1"/>
</dbReference>
<sequence>MRRIYFITSITITLILLFLLGSRTAFVLEDRDYNPSNLLRLHVIANSNSLIDQSLKREVRDKIIESSKTLFEDIENITEASNIVRDQKDHLIEVAEQVVKDKGFNYKVDINVGMRKFPTRTYGNITLPSGDYQAVNVVIGEGEGANWWCVLFPPLCFVDSVEESSPEILKAKANQIDDEKIDIQFKFKFVEYIKKHPDLIKKNLKLAEIFSSSK</sequence>
<keyword evidence="2" id="KW-1185">Reference proteome</keyword>
<dbReference type="NCBIfam" id="TIGR02837">
    <property type="entry name" value="spore_II_R"/>
    <property type="match status" value="1"/>
</dbReference>
<proteinExistence type="predicted"/>